<proteinExistence type="predicted"/>
<name>A0ACC1NEU9_9PEZI</name>
<evidence type="ECO:0000313" key="1">
    <source>
        <dbReference type="EMBL" id="KAJ2977855.1"/>
    </source>
</evidence>
<evidence type="ECO:0000313" key="2">
    <source>
        <dbReference type="Proteomes" id="UP001143856"/>
    </source>
</evidence>
<gene>
    <name evidence="1" type="ORF">NUW58_g7679</name>
</gene>
<dbReference type="Proteomes" id="UP001143856">
    <property type="component" value="Unassembled WGS sequence"/>
</dbReference>
<keyword evidence="2" id="KW-1185">Reference proteome</keyword>
<protein>
    <submittedName>
        <fullName evidence="1">Uncharacterized protein</fullName>
    </submittedName>
</protein>
<organism evidence="1 2">
    <name type="scientific">Xylaria curta</name>
    <dbReference type="NCBI Taxonomy" id="42375"/>
    <lineage>
        <taxon>Eukaryota</taxon>
        <taxon>Fungi</taxon>
        <taxon>Dikarya</taxon>
        <taxon>Ascomycota</taxon>
        <taxon>Pezizomycotina</taxon>
        <taxon>Sordariomycetes</taxon>
        <taxon>Xylariomycetidae</taxon>
        <taxon>Xylariales</taxon>
        <taxon>Xylariaceae</taxon>
        <taxon>Xylaria</taxon>
    </lineage>
</organism>
<accession>A0ACC1NEU9</accession>
<sequence>MSHQQYSDLEVVPDGAPEVVPGNSPEVVPYKETTYYISPEKSPEKKRHICGLSPKTLWIIFGVSTLLIIAGIAGGVAGALVSKNNSSSNSPSSSSSPNDGADTRASSTSSAPSSSTSITPTVSTSALSTTTVVLPTATLLRDCPSSNGTVFDVAYDSGEPLSFRKFCTAGFRHVLNGVDLVNAPKRSLNDCINACVEYNDRNKTAIAAGNNQTCNAVCWRSNEQLDNINQIPGQCFGYTTLNSSTGFVVTDEVLCDSAAWINQRDL</sequence>
<reference evidence="1" key="1">
    <citation type="submission" date="2022-10" db="EMBL/GenBank/DDBJ databases">
        <title>Genome Sequence of Xylaria curta.</title>
        <authorList>
            <person name="Buettner E."/>
        </authorList>
    </citation>
    <scope>NUCLEOTIDE SEQUENCE</scope>
    <source>
        <strain evidence="1">Babe10</strain>
    </source>
</reference>
<dbReference type="EMBL" id="JAPDGR010002066">
    <property type="protein sequence ID" value="KAJ2977855.1"/>
    <property type="molecule type" value="Genomic_DNA"/>
</dbReference>
<comment type="caution">
    <text evidence="1">The sequence shown here is derived from an EMBL/GenBank/DDBJ whole genome shotgun (WGS) entry which is preliminary data.</text>
</comment>